<dbReference type="InterPro" id="IPR008874">
    <property type="entry name" value="TraT_complement-R"/>
</dbReference>
<evidence type="ECO:0000256" key="2">
    <source>
        <dbReference type="ARBA" id="ARBA00022729"/>
    </source>
</evidence>
<evidence type="ECO:0000313" key="6">
    <source>
        <dbReference type="EMBL" id="RAU23696.1"/>
    </source>
</evidence>
<comment type="subcellular location">
    <subcellularLocation>
        <location evidence="1">Cell outer membrane</location>
        <topology evidence="1">Lipid-anchor</topology>
    </subcellularLocation>
</comment>
<keyword evidence="4" id="KW-0564">Palmitate</keyword>
<dbReference type="GO" id="GO:0009279">
    <property type="term" value="C:cell outer membrane"/>
    <property type="evidence" value="ECO:0007669"/>
    <property type="project" value="UniProtKB-SubCell"/>
</dbReference>
<keyword evidence="2" id="KW-0732">Signal</keyword>
<keyword evidence="3" id="KW-0472">Membrane</keyword>
<dbReference type="RefSeq" id="WP_112141927.1">
    <property type="nucleotide sequence ID" value="NZ_PGTO01000001.1"/>
</dbReference>
<organism evidence="6 7">
    <name type="scientific">Paramagnetospirillum kuznetsovii</name>
    <dbReference type="NCBI Taxonomy" id="2053833"/>
    <lineage>
        <taxon>Bacteria</taxon>
        <taxon>Pseudomonadati</taxon>
        <taxon>Pseudomonadota</taxon>
        <taxon>Alphaproteobacteria</taxon>
        <taxon>Rhodospirillales</taxon>
        <taxon>Magnetospirillaceae</taxon>
        <taxon>Paramagnetospirillum</taxon>
    </lineage>
</organism>
<dbReference type="PROSITE" id="PS51257">
    <property type="entry name" value="PROKAR_LIPOPROTEIN"/>
    <property type="match status" value="1"/>
</dbReference>
<name>A0A364P326_9PROT</name>
<evidence type="ECO:0000256" key="1">
    <source>
        <dbReference type="ARBA" id="ARBA00004459"/>
    </source>
</evidence>
<accession>A0A364P326</accession>
<sequence>MSLDRRAFMVTGLAALAAGCQRENRGDMVVDSTTGRMYGMRSDSLPIFTDPSLFPNRRLKLTVRNMSGDSIWDLDSTRENLYRVFLDKGYDRSNGSDFGLKIDLAVIRSQQFDRTMLSEYAFLGGAGGAVAGGTAGGFTPTGVGGGAGIGLAAGLALGAIAGYFNTDSIYVVVTEATFGIRRDSTKPRRVVTFEGSPRVEEWEERGYDAFRKTQRVMIANYGGGRGITQAEIAQDIRERQIRSLSSFL</sequence>
<keyword evidence="7" id="KW-1185">Reference proteome</keyword>
<protein>
    <recommendedName>
        <fullName evidence="8">Conjugal transfer protein TraT</fullName>
    </recommendedName>
</protein>
<reference evidence="6 7" key="1">
    <citation type="submission" date="2017-11" db="EMBL/GenBank/DDBJ databases">
        <title>Draft genome sequence of magnetotactic bacterium Magnetospirillum kuznetsovii LBB-42.</title>
        <authorList>
            <person name="Grouzdev D.S."/>
            <person name="Rysina M.S."/>
            <person name="Baslerov R.V."/>
            <person name="Koziaeva V."/>
        </authorList>
    </citation>
    <scope>NUCLEOTIDE SEQUENCE [LARGE SCALE GENOMIC DNA]</scope>
    <source>
        <strain evidence="6 7">LBB-42</strain>
    </source>
</reference>
<proteinExistence type="predicted"/>
<evidence type="ECO:0000256" key="5">
    <source>
        <dbReference type="ARBA" id="ARBA00023288"/>
    </source>
</evidence>
<comment type="caution">
    <text evidence="6">The sequence shown here is derived from an EMBL/GenBank/DDBJ whole genome shotgun (WGS) entry which is preliminary data.</text>
</comment>
<evidence type="ECO:0000256" key="4">
    <source>
        <dbReference type="ARBA" id="ARBA00023139"/>
    </source>
</evidence>
<dbReference type="EMBL" id="PGTO01000001">
    <property type="protein sequence ID" value="RAU23696.1"/>
    <property type="molecule type" value="Genomic_DNA"/>
</dbReference>
<keyword evidence="5" id="KW-0449">Lipoprotein</keyword>
<evidence type="ECO:0000313" key="7">
    <source>
        <dbReference type="Proteomes" id="UP000251075"/>
    </source>
</evidence>
<evidence type="ECO:0008006" key="8">
    <source>
        <dbReference type="Google" id="ProtNLM"/>
    </source>
</evidence>
<dbReference type="OrthoDB" id="5451669at2"/>
<gene>
    <name evidence="6" type="ORF">CU669_00905</name>
</gene>
<evidence type="ECO:0000256" key="3">
    <source>
        <dbReference type="ARBA" id="ARBA00023136"/>
    </source>
</evidence>
<dbReference type="AlphaFoldDB" id="A0A364P326"/>
<dbReference type="Pfam" id="PF05818">
    <property type="entry name" value="TraT"/>
    <property type="match status" value="1"/>
</dbReference>
<dbReference type="Proteomes" id="UP000251075">
    <property type="component" value="Unassembled WGS sequence"/>
</dbReference>